<keyword evidence="1" id="KW-0813">Transport</keyword>
<dbReference type="SUPFAM" id="SSF46458">
    <property type="entry name" value="Globin-like"/>
    <property type="match status" value="1"/>
</dbReference>
<evidence type="ECO:0000256" key="3">
    <source>
        <dbReference type="ARBA" id="ARBA00022723"/>
    </source>
</evidence>
<sequence>MQATIFPKPLENRDDIELLVNCFYDKVLADEHIGYMFNHIQGSHWQKHLEKMYRFWESNLFELNSYQGNPMLQHIKLHKRRPMNRDMFEVWLQHWRQTVNELFVGEKAEKALFRAERIQDLMVQRVLTDDLPMFMQRIRSNINQ</sequence>
<evidence type="ECO:0000256" key="2">
    <source>
        <dbReference type="ARBA" id="ARBA00022617"/>
    </source>
</evidence>
<keyword evidence="2" id="KW-0349">Heme</keyword>
<dbReference type="GO" id="GO:0046872">
    <property type="term" value="F:metal ion binding"/>
    <property type="evidence" value="ECO:0007669"/>
    <property type="project" value="UniProtKB-KW"/>
</dbReference>
<keyword evidence="4" id="KW-0408">Iron</keyword>
<dbReference type="RefSeq" id="WP_034612687.1">
    <property type="nucleotide sequence ID" value="NZ_JSUM01000003.1"/>
</dbReference>
<organism evidence="5 6">
    <name type="scientific">Chelonobacter oris</name>
    <dbReference type="NCBI Taxonomy" id="505317"/>
    <lineage>
        <taxon>Bacteria</taxon>
        <taxon>Pseudomonadati</taxon>
        <taxon>Pseudomonadota</taxon>
        <taxon>Gammaproteobacteria</taxon>
        <taxon>Pasteurellales</taxon>
        <taxon>Pasteurellaceae</taxon>
        <taxon>Chelonobacter</taxon>
    </lineage>
</organism>
<dbReference type="EMBL" id="JSUM01000003">
    <property type="protein sequence ID" value="KGQ70999.1"/>
    <property type="molecule type" value="Genomic_DNA"/>
</dbReference>
<reference evidence="5 6" key="1">
    <citation type="submission" date="2014-11" db="EMBL/GenBank/DDBJ databases">
        <title>Draft genome sequence of Chelonobacter oris 1662T, associated with respiratory disease in Hermann's Tortoises.</title>
        <authorList>
            <person name="Kudirkiene E."/>
            <person name="Hansen M.J."/>
            <person name="Bojesen A.M."/>
        </authorList>
    </citation>
    <scope>NUCLEOTIDE SEQUENCE [LARGE SCALE GENOMIC DNA]</scope>
    <source>
        <strain evidence="5 6">1662</strain>
    </source>
</reference>
<dbReference type="GO" id="GO:0020037">
    <property type="term" value="F:heme binding"/>
    <property type="evidence" value="ECO:0007669"/>
    <property type="project" value="InterPro"/>
</dbReference>
<dbReference type="Gene3D" id="1.10.490.10">
    <property type="entry name" value="Globins"/>
    <property type="match status" value="1"/>
</dbReference>
<dbReference type="Proteomes" id="UP000030380">
    <property type="component" value="Unassembled WGS sequence"/>
</dbReference>
<dbReference type="CDD" id="cd08916">
    <property type="entry name" value="TrHb3_P"/>
    <property type="match status" value="1"/>
</dbReference>
<dbReference type="InterPro" id="IPR009050">
    <property type="entry name" value="Globin-like_sf"/>
</dbReference>
<protein>
    <submittedName>
        <fullName evidence="5">Globin</fullName>
    </submittedName>
</protein>
<dbReference type="OrthoDB" id="25954at2"/>
<keyword evidence="3" id="KW-0479">Metal-binding</keyword>
<evidence type="ECO:0000313" key="5">
    <source>
        <dbReference type="EMBL" id="KGQ70999.1"/>
    </source>
</evidence>
<dbReference type="GO" id="GO:0019825">
    <property type="term" value="F:oxygen binding"/>
    <property type="evidence" value="ECO:0007669"/>
    <property type="project" value="InterPro"/>
</dbReference>
<dbReference type="STRING" id="505317.OA57_01770"/>
<evidence type="ECO:0000313" key="6">
    <source>
        <dbReference type="Proteomes" id="UP000030380"/>
    </source>
</evidence>
<evidence type="ECO:0000256" key="1">
    <source>
        <dbReference type="ARBA" id="ARBA00022448"/>
    </source>
</evidence>
<proteinExistence type="predicted"/>
<name>A0A0A3BBS4_9PAST</name>
<dbReference type="Pfam" id="PF01152">
    <property type="entry name" value="Bac_globin"/>
    <property type="match status" value="1"/>
</dbReference>
<evidence type="ECO:0000256" key="4">
    <source>
        <dbReference type="ARBA" id="ARBA00023004"/>
    </source>
</evidence>
<dbReference type="InterPro" id="IPR001486">
    <property type="entry name" value="Hemoglobin_trunc"/>
</dbReference>
<gene>
    <name evidence="5" type="ORF">OA57_01770</name>
</gene>
<dbReference type="InterPro" id="IPR012292">
    <property type="entry name" value="Globin/Proto"/>
</dbReference>
<comment type="caution">
    <text evidence="5">The sequence shown here is derived from an EMBL/GenBank/DDBJ whole genome shotgun (WGS) entry which is preliminary data.</text>
</comment>
<accession>A0A0A3BBS4</accession>
<keyword evidence="6" id="KW-1185">Reference proteome</keyword>
<dbReference type="AlphaFoldDB" id="A0A0A3BBS4"/>